<dbReference type="GO" id="GO:0009791">
    <property type="term" value="P:post-embryonic development"/>
    <property type="evidence" value="ECO:0007669"/>
    <property type="project" value="UniProtKB-ARBA"/>
</dbReference>
<evidence type="ECO:0000256" key="5">
    <source>
        <dbReference type="ARBA" id="ARBA00023015"/>
    </source>
</evidence>
<gene>
    <name evidence="13" type="ORF">g.27848</name>
    <name evidence="12" type="ORF">g.27850</name>
</gene>
<evidence type="ECO:0000256" key="7">
    <source>
        <dbReference type="ARBA" id="ARBA00023163"/>
    </source>
</evidence>
<dbReference type="EMBL" id="GECU01013524">
    <property type="protein sequence ID" value="JAS94182.1"/>
    <property type="molecule type" value="Transcribed_RNA"/>
</dbReference>
<keyword evidence="4" id="KW-0862">Zinc</keyword>
<dbReference type="EMBL" id="GECU01032076">
    <property type="protein sequence ID" value="JAS75630.1"/>
    <property type="molecule type" value="Transcribed_RNA"/>
</dbReference>
<dbReference type="InterPro" id="IPR052035">
    <property type="entry name" value="ZnF_BED_domain_contain"/>
</dbReference>
<keyword evidence="7" id="KW-0804">Transcription</keyword>
<dbReference type="GO" id="GO:0003677">
    <property type="term" value="F:DNA binding"/>
    <property type="evidence" value="ECO:0007669"/>
    <property type="project" value="UniProtKB-KW"/>
</dbReference>
<name>A0A1B6J4V3_9HEMI</name>
<keyword evidence="3 9" id="KW-0863">Zinc-finger</keyword>
<proteinExistence type="predicted"/>
<evidence type="ECO:0000256" key="1">
    <source>
        <dbReference type="ARBA" id="ARBA00004123"/>
    </source>
</evidence>
<feature type="domain" description="BED-type" evidence="11">
    <location>
        <begin position="114"/>
        <end position="172"/>
    </location>
</feature>
<dbReference type="SUPFAM" id="SSF140996">
    <property type="entry name" value="Hermes dimerisation domain"/>
    <property type="match status" value="1"/>
</dbReference>
<evidence type="ECO:0000256" key="4">
    <source>
        <dbReference type="ARBA" id="ARBA00022833"/>
    </source>
</evidence>
<comment type="subcellular location">
    <subcellularLocation>
        <location evidence="1">Nucleus</location>
    </subcellularLocation>
</comment>
<keyword evidence="6" id="KW-0238">DNA-binding</keyword>
<dbReference type="InterPro" id="IPR012337">
    <property type="entry name" value="RNaseH-like_sf"/>
</dbReference>
<evidence type="ECO:0000256" key="3">
    <source>
        <dbReference type="ARBA" id="ARBA00022771"/>
    </source>
</evidence>
<sequence>MAPKKRSLVWKHFDKINIDTSVCRHCGKHIKAHSSTTNLLSHLKSLHPGNLAEDINSGDGGGDDNEMEFHTEVVVVNPNDSGDGMTRISSKSKKRHSSHSGAVLNYDKLVVPMTMRSVYWKCFGFPADADDEILTKDRIVCLLCKTTIQYNRNTSNLRIHLQNKHPEELMQIELETPPRKSQDSSSQKIKKVSKRLKDMGNMYSTALNGSIVMGNNEHQGVSGFVTKSEGESTNQSSGKSQVTLVVPGMGEQNCTIESLHPFMIPVESKNVCDAITEFIVMDMQQADVVEGRGFQRLIATLKSPCEIPSKTKLVEEVIPRVYEHHREGIQDVVRSLKREVSLAVEEWESSSKESYVTFSICYQVEGDDNINNRVLTTVHCPPMVDSTFWDNFLDNLFADWGLKFEKVKAVVCGSCRSDLISCILNKGFTVLPCLVHVLQDVCTKVCFEQDDVKDILSKCRSLIYMIYKHSNALAALRIQDHLMSLEETPLVADYPKVWISTYTMIESMVARRQIIPTILENIDSSSFDRDVLSISDQDWTLLEDVLSVLEPFKVTMMTLSEEKAPLMSLLKPLLWQLLSCHLQAKDEDSVNAQVFKVALKTLLSEKYSDPTVSKLLQIATTLDPRFKSLPTTAEEAKTVLDGPIKEALIRLIDESPGDIKAIVEETPEKKKPRLLGMVMLLGDMSPGVPTNTMSTQDRASLEIVQYQSEPTATLDQCPVNWWSRIATKCPNLARIAAQYTCVPATTLPPSRIPAEAHIAYHIKRANLSPETVDRMLFLHSNHSV</sequence>
<dbReference type="PANTHER" id="PTHR46481:SF10">
    <property type="entry name" value="ZINC FINGER BED DOMAIN-CONTAINING PROTEIN 39"/>
    <property type="match status" value="1"/>
</dbReference>
<reference evidence="13" key="1">
    <citation type="submission" date="2015-11" db="EMBL/GenBank/DDBJ databases">
        <title>De novo transcriptome assembly of four potential Pierce s Disease insect vectors from Arizona vineyards.</title>
        <authorList>
            <person name="Tassone E.E."/>
        </authorList>
    </citation>
    <scope>NUCLEOTIDE SEQUENCE</scope>
</reference>
<dbReference type="Pfam" id="PF05699">
    <property type="entry name" value="Dimer_Tnp_hAT"/>
    <property type="match status" value="1"/>
</dbReference>
<dbReference type="Pfam" id="PF02892">
    <property type="entry name" value="zf-BED"/>
    <property type="match status" value="2"/>
</dbReference>
<dbReference type="InterPro" id="IPR008906">
    <property type="entry name" value="HATC_C_dom"/>
</dbReference>
<protein>
    <recommendedName>
        <fullName evidence="11">BED-type domain-containing protein</fullName>
    </recommendedName>
</protein>
<dbReference type="InterPro" id="IPR003656">
    <property type="entry name" value="Znf_BED"/>
</dbReference>
<keyword evidence="5" id="KW-0805">Transcription regulation</keyword>
<keyword evidence="2" id="KW-0479">Metal-binding</keyword>
<organism evidence="13">
    <name type="scientific">Homalodisca liturata</name>
    <dbReference type="NCBI Taxonomy" id="320908"/>
    <lineage>
        <taxon>Eukaryota</taxon>
        <taxon>Metazoa</taxon>
        <taxon>Ecdysozoa</taxon>
        <taxon>Arthropoda</taxon>
        <taxon>Hexapoda</taxon>
        <taxon>Insecta</taxon>
        <taxon>Pterygota</taxon>
        <taxon>Neoptera</taxon>
        <taxon>Paraneoptera</taxon>
        <taxon>Hemiptera</taxon>
        <taxon>Auchenorrhyncha</taxon>
        <taxon>Membracoidea</taxon>
        <taxon>Cicadellidae</taxon>
        <taxon>Cicadellinae</taxon>
        <taxon>Proconiini</taxon>
        <taxon>Homalodisca</taxon>
    </lineage>
</organism>
<dbReference type="GO" id="GO:0008270">
    <property type="term" value="F:zinc ion binding"/>
    <property type="evidence" value="ECO:0007669"/>
    <property type="project" value="UniProtKB-KW"/>
</dbReference>
<dbReference type="InterPro" id="IPR036236">
    <property type="entry name" value="Znf_C2H2_sf"/>
</dbReference>
<dbReference type="GO" id="GO:0005634">
    <property type="term" value="C:nucleus"/>
    <property type="evidence" value="ECO:0007669"/>
    <property type="project" value="UniProtKB-SubCell"/>
</dbReference>
<dbReference type="PANTHER" id="PTHR46481">
    <property type="entry name" value="ZINC FINGER BED DOMAIN-CONTAINING PROTEIN 4"/>
    <property type="match status" value="1"/>
</dbReference>
<dbReference type="AlphaFoldDB" id="A0A1B6J4V3"/>
<accession>A0A1B6J4V3</accession>
<keyword evidence="8" id="KW-0539">Nucleus</keyword>
<feature type="region of interest" description="Disordered" evidence="10">
    <location>
        <begin position="80"/>
        <end position="99"/>
    </location>
</feature>
<evidence type="ECO:0000259" key="11">
    <source>
        <dbReference type="PROSITE" id="PS50808"/>
    </source>
</evidence>
<evidence type="ECO:0000313" key="12">
    <source>
        <dbReference type="EMBL" id="JAS75630.1"/>
    </source>
</evidence>
<evidence type="ECO:0000313" key="13">
    <source>
        <dbReference type="EMBL" id="JAS94182.1"/>
    </source>
</evidence>
<dbReference type="SMART" id="SM00614">
    <property type="entry name" value="ZnF_BED"/>
    <property type="match status" value="2"/>
</dbReference>
<feature type="domain" description="BED-type" evidence="11">
    <location>
        <begin position="4"/>
        <end position="54"/>
    </location>
</feature>
<evidence type="ECO:0000256" key="8">
    <source>
        <dbReference type="ARBA" id="ARBA00023242"/>
    </source>
</evidence>
<dbReference type="PROSITE" id="PS50808">
    <property type="entry name" value="ZF_BED"/>
    <property type="match status" value="2"/>
</dbReference>
<dbReference type="SUPFAM" id="SSF57667">
    <property type="entry name" value="beta-beta-alpha zinc fingers"/>
    <property type="match status" value="2"/>
</dbReference>
<evidence type="ECO:0000256" key="6">
    <source>
        <dbReference type="ARBA" id="ARBA00023125"/>
    </source>
</evidence>
<dbReference type="SUPFAM" id="SSF53098">
    <property type="entry name" value="Ribonuclease H-like"/>
    <property type="match status" value="1"/>
</dbReference>
<evidence type="ECO:0000256" key="9">
    <source>
        <dbReference type="PROSITE-ProRule" id="PRU00027"/>
    </source>
</evidence>
<dbReference type="GO" id="GO:0046983">
    <property type="term" value="F:protein dimerization activity"/>
    <property type="evidence" value="ECO:0007669"/>
    <property type="project" value="InterPro"/>
</dbReference>
<evidence type="ECO:0000256" key="2">
    <source>
        <dbReference type="ARBA" id="ARBA00022723"/>
    </source>
</evidence>
<evidence type="ECO:0000256" key="10">
    <source>
        <dbReference type="SAM" id="MobiDB-lite"/>
    </source>
</evidence>